<name>A0ACC0DK27_9PEZI</name>
<accession>A0ACC0DK27</accession>
<sequence length="430" mass="47419">MCKQYIYITLCHTNLCKAILGSKKRNCYCSEARLARRFGRCSSDVEVITKQNDTKAHCSDCKLRKKLAAKQSCWQAEDEDENEHDIENCETITSTEIKDSEDEDEKSTTGSTTSTNTNTTTSTSTTSTQFTSYYSAADCRFSATSTRQVADHPSPEPQLKAQAPVKPRGKKRKAVELLKTFESDLTLLEAEYGVYPSYPKPLAPSKRVTPAQKKKQTQEDEEKQQKQQREQEFTVVKPEPEPTPKRNRVPRGQTRCATAEKCPHMDTDDTYPYGFKGMAETEAKAESNSPKRVNHLLSAPRNLHAPSSPFTLASEEAAVPETQQSGDSVKQASTLKVVMPSDSSTSSRGYHTPPENPDPKSAGLKSSSGLLRPNIQVAFQRRGSRGKSNPLVDDWHFTLVGSAAFTAEAPGSYVRPGPKGRRGDGHGGNS</sequence>
<protein>
    <submittedName>
        <fullName evidence="1">Uncharacterized protein</fullName>
    </submittedName>
</protein>
<keyword evidence="2" id="KW-1185">Reference proteome</keyword>
<proteinExistence type="predicted"/>
<organism evidence="1 2">
    <name type="scientific">Hypoxylon rubiginosum</name>
    <dbReference type="NCBI Taxonomy" id="110542"/>
    <lineage>
        <taxon>Eukaryota</taxon>
        <taxon>Fungi</taxon>
        <taxon>Dikarya</taxon>
        <taxon>Ascomycota</taxon>
        <taxon>Pezizomycotina</taxon>
        <taxon>Sordariomycetes</taxon>
        <taxon>Xylariomycetidae</taxon>
        <taxon>Xylariales</taxon>
        <taxon>Hypoxylaceae</taxon>
        <taxon>Hypoxylon</taxon>
    </lineage>
</organism>
<reference evidence="1 2" key="1">
    <citation type="journal article" date="2022" name="New Phytol.">
        <title>Ecological generalism drives hyperdiversity of secondary metabolite gene clusters in xylarialean endophytes.</title>
        <authorList>
            <person name="Franco M.E.E."/>
            <person name="Wisecaver J.H."/>
            <person name="Arnold A.E."/>
            <person name="Ju Y.M."/>
            <person name="Slot J.C."/>
            <person name="Ahrendt S."/>
            <person name="Moore L.P."/>
            <person name="Eastman K.E."/>
            <person name="Scott K."/>
            <person name="Konkel Z."/>
            <person name="Mondo S.J."/>
            <person name="Kuo A."/>
            <person name="Hayes R.D."/>
            <person name="Haridas S."/>
            <person name="Andreopoulos B."/>
            <person name="Riley R."/>
            <person name="LaButti K."/>
            <person name="Pangilinan J."/>
            <person name="Lipzen A."/>
            <person name="Amirebrahimi M."/>
            <person name="Yan J."/>
            <person name="Adam C."/>
            <person name="Keymanesh K."/>
            <person name="Ng V."/>
            <person name="Louie K."/>
            <person name="Northen T."/>
            <person name="Drula E."/>
            <person name="Henrissat B."/>
            <person name="Hsieh H.M."/>
            <person name="Youens-Clark K."/>
            <person name="Lutzoni F."/>
            <person name="Miadlikowska J."/>
            <person name="Eastwood D.C."/>
            <person name="Hamelin R.C."/>
            <person name="Grigoriev I.V."/>
            <person name="U'Ren J.M."/>
        </authorList>
    </citation>
    <scope>NUCLEOTIDE SEQUENCE [LARGE SCALE GENOMIC DNA]</scope>
    <source>
        <strain evidence="1 2">ER1909</strain>
    </source>
</reference>
<comment type="caution">
    <text evidence="1">The sequence shown here is derived from an EMBL/GenBank/DDBJ whole genome shotgun (WGS) entry which is preliminary data.</text>
</comment>
<evidence type="ECO:0000313" key="1">
    <source>
        <dbReference type="EMBL" id="KAI6093114.1"/>
    </source>
</evidence>
<dbReference type="Proteomes" id="UP001497680">
    <property type="component" value="Unassembled WGS sequence"/>
</dbReference>
<dbReference type="EMBL" id="MU394281">
    <property type="protein sequence ID" value="KAI6093114.1"/>
    <property type="molecule type" value="Genomic_DNA"/>
</dbReference>
<evidence type="ECO:0000313" key="2">
    <source>
        <dbReference type="Proteomes" id="UP001497680"/>
    </source>
</evidence>
<gene>
    <name evidence="1" type="ORF">F4821DRAFT_253089</name>
</gene>